<dbReference type="CDD" id="cd02966">
    <property type="entry name" value="TlpA_like_family"/>
    <property type="match status" value="1"/>
</dbReference>
<dbReference type="OrthoDB" id="9799347at2"/>
<dbReference type="AlphaFoldDB" id="V4QRR0"/>
<organism evidence="2 3">
    <name type="scientific">Asticcacaulis benevestitus DSM 16100 = ATCC BAA-896</name>
    <dbReference type="NCBI Taxonomy" id="1121022"/>
    <lineage>
        <taxon>Bacteria</taxon>
        <taxon>Pseudomonadati</taxon>
        <taxon>Pseudomonadota</taxon>
        <taxon>Alphaproteobacteria</taxon>
        <taxon>Caulobacterales</taxon>
        <taxon>Caulobacteraceae</taxon>
        <taxon>Asticcacaulis</taxon>
    </lineage>
</organism>
<name>V4QRR0_9CAUL</name>
<dbReference type="InterPro" id="IPR013766">
    <property type="entry name" value="Thioredoxin_domain"/>
</dbReference>
<evidence type="ECO:0000313" key="2">
    <source>
        <dbReference type="EMBL" id="ESQ81883.1"/>
    </source>
</evidence>
<dbReference type="InterPro" id="IPR036249">
    <property type="entry name" value="Thioredoxin-like_sf"/>
</dbReference>
<gene>
    <name evidence="2" type="ORF">ABENE_21345</name>
</gene>
<feature type="domain" description="Thioredoxin" evidence="1">
    <location>
        <begin position="24"/>
        <end position="166"/>
    </location>
</feature>
<dbReference type="PROSITE" id="PS51352">
    <property type="entry name" value="THIOREDOXIN_2"/>
    <property type="match status" value="1"/>
</dbReference>
<dbReference type="PANTHER" id="PTHR42852:SF18">
    <property type="entry name" value="CHROMOSOME UNDETERMINED SCAFFOLD_47, WHOLE GENOME SHOTGUN SEQUENCE"/>
    <property type="match status" value="1"/>
</dbReference>
<keyword evidence="3" id="KW-1185">Reference proteome</keyword>
<dbReference type="EMBL" id="AWGB01000082">
    <property type="protein sequence ID" value="ESQ81883.1"/>
    <property type="molecule type" value="Genomic_DNA"/>
</dbReference>
<dbReference type="RefSeq" id="WP_018083875.1">
    <property type="nucleotide sequence ID" value="NZ_AQWM01000048.1"/>
</dbReference>
<dbReference type="PANTHER" id="PTHR42852">
    <property type="entry name" value="THIOL:DISULFIDE INTERCHANGE PROTEIN DSBE"/>
    <property type="match status" value="1"/>
</dbReference>
<evidence type="ECO:0000259" key="1">
    <source>
        <dbReference type="PROSITE" id="PS51352"/>
    </source>
</evidence>
<dbReference type="eggNOG" id="COG0526">
    <property type="taxonomic scope" value="Bacteria"/>
</dbReference>
<reference evidence="2 3" key="1">
    <citation type="journal article" date="2014" name="Nature">
        <title>Sequential evolution of bacterial morphology by co-option of a developmental regulator.</title>
        <authorList>
            <person name="Jiang C."/>
            <person name="Brown P.J."/>
            <person name="Ducret A."/>
            <person name="Brun Y.V."/>
        </authorList>
    </citation>
    <scope>NUCLEOTIDE SEQUENCE [LARGE SCALE GENOMIC DNA]</scope>
    <source>
        <strain evidence="2 3">DSM 16100</strain>
    </source>
</reference>
<dbReference type="Pfam" id="PF08534">
    <property type="entry name" value="Redoxin"/>
    <property type="match status" value="1"/>
</dbReference>
<evidence type="ECO:0000313" key="3">
    <source>
        <dbReference type="Proteomes" id="UP000017837"/>
    </source>
</evidence>
<dbReference type="Gene3D" id="3.40.30.10">
    <property type="entry name" value="Glutaredoxin"/>
    <property type="match status" value="1"/>
</dbReference>
<protein>
    <recommendedName>
        <fullName evidence="1">Thioredoxin domain-containing protein</fullName>
    </recommendedName>
</protein>
<sequence>MIKTHDRPALRRRRYIPSKYLASLAIIITGAMLGLSPAYAEPAKLDLAAYKGKVVYLDFWASWCGPCKASFPYMERLKATYGRDGLVIIAVNVDHAQAKAENFLKAQQSDLAVVYDPKGEIATAYNVKDMPTSVLIGRDGKVRYVHKGFFPDQTEAYGRQVEALLHEK</sequence>
<dbReference type="STRING" id="1121022.GCA_000376105_04196"/>
<dbReference type="InterPro" id="IPR050553">
    <property type="entry name" value="Thioredoxin_ResA/DsbE_sf"/>
</dbReference>
<accession>V4QRR0</accession>
<comment type="caution">
    <text evidence="2">The sequence shown here is derived from an EMBL/GenBank/DDBJ whole genome shotgun (WGS) entry which is preliminary data.</text>
</comment>
<proteinExistence type="predicted"/>
<dbReference type="SUPFAM" id="SSF52833">
    <property type="entry name" value="Thioredoxin-like"/>
    <property type="match status" value="1"/>
</dbReference>
<dbReference type="Proteomes" id="UP000017837">
    <property type="component" value="Unassembled WGS sequence"/>
</dbReference>
<dbReference type="PATRIC" id="fig|1121022.4.peg.4373"/>
<dbReference type="InterPro" id="IPR013740">
    <property type="entry name" value="Redoxin"/>
</dbReference>
<dbReference type="GO" id="GO:0016491">
    <property type="term" value="F:oxidoreductase activity"/>
    <property type="evidence" value="ECO:0007669"/>
    <property type="project" value="InterPro"/>
</dbReference>